<dbReference type="Gene3D" id="3.30.1120.100">
    <property type="match status" value="1"/>
</dbReference>
<dbReference type="EMBL" id="BTGC01000003">
    <property type="protein sequence ID" value="GMM50358.1"/>
    <property type="molecule type" value="Genomic_DNA"/>
</dbReference>
<evidence type="ECO:0000256" key="15">
    <source>
        <dbReference type="ARBA" id="ARBA00048536"/>
    </source>
</evidence>
<keyword evidence="9 18" id="KW-0275">Fatty acid biosynthesis</keyword>
<dbReference type="EC" id="3.1.2.14" evidence="18"/>
<dbReference type="SUPFAM" id="SSF51412">
    <property type="entry name" value="Inosine monophosphate dehydrogenase (IMPDH)"/>
    <property type="match status" value="1"/>
</dbReference>
<dbReference type="InterPro" id="IPR013565">
    <property type="entry name" value="Fas1/AflB-like_central"/>
</dbReference>
<keyword evidence="7 18" id="KW-0560">Oxidoreductase</keyword>
<dbReference type="Proteomes" id="UP001362899">
    <property type="component" value="Unassembled WGS sequence"/>
</dbReference>
<dbReference type="FunFam" id="3.20.20.70:FF:000078">
    <property type="entry name" value="Fatty acid synthase beta subunit dehydratase"/>
    <property type="match status" value="1"/>
</dbReference>
<dbReference type="GO" id="GO:0004321">
    <property type="term" value="F:fatty-acyl-CoA synthase activity"/>
    <property type="evidence" value="ECO:0007669"/>
    <property type="project" value="UniProtKB-EC"/>
</dbReference>
<comment type="catalytic activity">
    <reaction evidence="14 18">
        <text>holo-[ACP] + malonyl-CoA = malonyl-[ACP] + CoA</text>
        <dbReference type="Rhea" id="RHEA:41792"/>
        <dbReference type="Rhea" id="RHEA-COMP:9623"/>
        <dbReference type="Rhea" id="RHEA-COMP:9685"/>
        <dbReference type="ChEBI" id="CHEBI:57287"/>
        <dbReference type="ChEBI" id="CHEBI:57384"/>
        <dbReference type="ChEBI" id="CHEBI:64479"/>
        <dbReference type="ChEBI" id="CHEBI:78449"/>
        <dbReference type="EC" id="2.3.1.39"/>
    </reaction>
</comment>
<keyword evidence="18" id="KW-0443">Lipid metabolism</keyword>
<evidence type="ECO:0000256" key="5">
    <source>
        <dbReference type="ARBA" id="ARBA00022832"/>
    </source>
</evidence>
<reference evidence="21 22" key="1">
    <citation type="journal article" date="2023" name="Elife">
        <title>Identification of key yeast species and microbe-microbe interactions impacting larval growth of Drosophila in the wild.</title>
        <authorList>
            <person name="Mure A."/>
            <person name="Sugiura Y."/>
            <person name="Maeda R."/>
            <person name="Honda K."/>
            <person name="Sakurai N."/>
            <person name="Takahashi Y."/>
            <person name="Watada M."/>
            <person name="Katoh T."/>
            <person name="Gotoh A."/>
            <person name="Gotoh Y."/>
            <person name="Taniguchi I."/>
            <person name="Nakamura K."/>
            <person name="Hayashi T."/>
            <person name="Katayama T."/>
            <person name="Uemura T."/>
            <person name="Hattori Y."/>
        </authorList>
    </citation>
    <scope>NUCLEOTIDE SEQUENCE [LARGE SCALE GENOMIC DNA]</scope>
    <source>
        <strain evidence="21 22">SB-73</strain>
    </source>
</reference>
<evidence type="ECO:0000256" key="19">
    <source>
        <dbReference type="PIRSR" id="PIRSR005562-1"/>
    </source>
</evidence>
<dbReference type="Gene3D" id="6.20.240.10">
    <property type="match status" value="1"/>
</dbReference>
<dbReference type="SMART" id="SM00827">
    <property type="entry name" value="PKS_AT"/>
    <property type="match status" value="1"/>
</dbReference>
<keyword evidence="3 18" id="KW-0808">Transferase</keyword>
<evidence type="ECO:0000256" key="17">
    <source>
        <dbReference type="ARBA" id="ARBA00048835"/>
    </source>
</evidence>
<dbReference type="FunFam" id="3.40.366.10:FF:000006">
    <property type="entry name" value="Fatty acid synthase beta subunit dehydratase"/>
    <property type="match status" value="1"/>
</dbReference>
<dbReference type="Gene3D" id="3.10.129.10">
    <property type="entry name" value="Hotdog Thioesterase"/>
    <property type="match status" value="2"/>
</dbReference>
<comment type="catalytic activity">
    <reaction evidence="16 18">
        <text>a 2,3-saturated acyl-[ACP] + NAD(+) = a (2E)-enoyl-[ACP] + NADH + H(+)</text>
        <dbReference type="Rhea" id="RHEA:10240"/>
        <dbReference type="Rhea" id="RHEA-COMP:9925"/>
        <dbReference type="Rhea" id="RHEA-COMP:9926"/>
        <dbReference type="ChEBI" id="CHEBI:15378"/>
        <dbReference type="ChEBI" id="CHEBI:57540"/>
        <dbReference type="ChEBI" id="CHEBI:57945"/>
        <dbReference type="ChEBI" id="CHEBI:78784"/>
        <dbReference type="ChEBI" id="CHEBI:78785"/>
        <dbReference type="EC" id="1.3.1.9"/>
    </reaction>
</comment>
<dbReference type="InterPro" id="IPR016035">
    <property type="entry name" value="Acyl_Trfase/lysoPLipase"/>
</dbReference>
<keyword evidence="4 18" id="KW-0378">Hydrolase</keyword>
<dbReference type="GO" id="GO:0019171">
    <property type="term" value="F:(3R)-hydroxyacyl-[acyl-carrier-protein] dehydratase activity"/>
    <property type="evidence" value="ECO:0007669"/>
    <property type="project" value="UniProtKB-EC"/>
</dbReference>
<dbReference type="Pfam" id="PF17828">
    <property type="entry name" value="FAS_N"/>
    <property type="match status" value="1"/>
</dbReference>
<comment type="caution">
    <text evidence="21">The sequence shown here is derived from an EMBL/GenBank/DDBJ whole genome shotgun (WGS) entry which is preliminary data.</text>
</comment>
<evidence type="ECO:0000256" key="1">
    <source>
        <dbReference type="ARBA" id="ARBA00001055"/>
    </source>
</evidence>
<comment type="catalytic activity">
    <reaction evidence="15 18">
        <text>(9Z)-octadecenoyl-[ACP] + H2O = (9Z)-octadecenoate + holo-[ACP] + H(+)</text>
        <dbReference type="Rhea" id="RHEA:15057"/>
        <dbReference type="Rhea" id="RHEA-COMP:9685"/>
        <dbReference type="Rhea" id="RHEA-COMP:9924"/>
        <dbReference type="ChEBI" id="CHEBI:15377"/>
        <dbReference type="ChEBI" id="CHEBI:15378"/>
        <dbReference type="ChEBI" id="CHEBI:30823"/>
        <dbReference type="ChEBI" id="CHEBI:64479"/>
        <dbReference type="ChEBI" id="CHEBI:78783"/>
        <dbReference type="EC" id="3.1.2.14"/>
    </reaction>
</comment>
<keyword evidence="18" id="KW-0444">Lipid biosynthesis</keyword>
<dbReference type="Pfam" id="PF00698">
    <property type="entry name" value="Acyl_transf_1"/>
    <property type="match status" value="1"/>
</dbReference>
<feature type="active site" description="For acetyltransferase activity" evidence="19">
    <location>
        <position position="273"/>
    </location>
</feature>
<dbReference type="PRINTS" id="PR01483">
    <property type="entry name" value="FASYNTHASE"/>
</dbReference>
<dbReference type="Gene3D" id="3.20.20.70">
    <property type="entry name" value="Aldolase class I"/>
    <property type="match status" value="2"/>
</dbReference>
<dbReference type="Gene3D" id="1.20.1050.120">
    <property type="match status" value="1"/>
</dbReference>
<dbReference type="InterPro" id="IPR003965">
    <property type="entry name" value="Fatty_acid_synthase"/>
</dbReference>
<dbReference type="EC" id="2.3.1.38" evidence="18"/>
<dbReference type="EC" id="4.2.1.59" evidence="18"/>
<evidence type="ECO:0000256" key="7">
    <source>
        <dbReference type="ARBA" id="ARBA00023002"/>
    </source>
</evidence>
<dbReference type="Pfam" id="PF01575">
    <property type="entry name" value="MaoC_dehydratas"/>
    <property type="match status" value="1"/>
</dbReference>
<dbReference type="Pfam" id="PF08354">
    <property type="entry name" value="Fas1-AflB-like_hel"/>
    <property type="match status" value="1"/>
</dbReference>
<dbReference type="InterPro" id="IPR016452">
    <property type="entry name" value="Fas1/AflB-like"/>
</dbReference>
<dbReference type="InterPro" id="IPR041099">
    <property type="entry name" value="FAS1_N"/>
</dbReference>
<dbReference type="InterPro" id="IPR039569">
    <property type="entry name" value="FAS1-like_DH_region"/>
</dbReference>
<name>A0AAV5RFY4_STABA</name>
<dbReference type="SUPFAM" id="SSF52151">
    <property type="entry name" value="FabD/lysophospholipase-like"/>
    <property type="match status" value="2"/>
</dbReference>
<dbReference type="GO" id="GO:0004314">
    <property type="term" value="F:[acyl-carrier-protein] S-malonyltransferase activity"/>
    <property type="evidence" value="ECO:0007669"/>
    <property type="project" value="UniProtKB-EC"/>
</dbReference>
<dbReference type="PIRSF" id="PIRSF005562">
    <property type="entry name" value="FAS_yeast_beta"/>
    <property type="match status" value="1"/>
</dbReference>
<keyword evidence="6 18" id="KW-0521">NADP</keyword>
<proteinExistence type="inferred from homology"/>
<evidence type="ECO:0000256" key="2">
    <source>
        <dbReference type="ARBA" id="ARBA00010009"/>
    </source>
</evidence>
<dbReference type="Pfam" id="PF17951">
    <property type="entry name" value="FAS_meander"/>
    <property type="match status" value="1"/>
</dbReference>
<gene>
    <name evidence="21" type="ORF">DASB73_013160</name>
</gene>
<evidence type="ECO:0000256" key="6">
    <source>
        <dbReference type="ARBA" id="ARBA00022857"/>
    </source>
</evidence>
<keyword evidence="10 18" id="KW-0456">Lyase</keyword>
<comment type="catalytic activity">
    <reaction evidence="1 18">
        <text>a (3R)-hydroxyacyl-[ACP] = a (2E)-enoyl-[ACP] + H2O</text>
        <dbReference type="Rhea" id="RHEA:13097"/>
        <dbReference type="Rhea" id="RHEA-COMP:9925"/>
        <dbReference type="Rhea" id="RHEA-COMP:9945"/>
        <dbReference type="ChEBI" id="CHEBI:15377"/>
        <dbReference type="ChEBI" id="CHEBI:78784"/>
        <dbReference type="ChEBI" id="CHEBI:78827"/>
        <dbReference type="EC" id="4.2.1.59"/>
    </reaction>
</comment>
<evidence type="ECO:0000256" key="16">
    <source>
        <dbReference type="ARBA" id="ARBA00048572"/>
    </source>
</evidence>
<evidence type="ECO:0000256" key="12">
    <source>
        <dbReference type="ARBA" id="ARBA00033756"/>
    </source>
</evidence>
<organism evidence="21 22">
    <name type="scientific">Starmerella bacillaris</name>
    <name type="common">Yeast</name>
    <name type="synonym">Candida zemplinina</name>
    <dbReference type="NCBI Taxonomy" id="1247836"/>
    <lineage>
        <taxon>Eukaryota</taxon>
        <taxon>Fungi</taxon>
        <taxon>Dikarya</taxon>
        <taxon>Ascomycota</taxon>
        <taxon>Saccharomycotina</taxon>
        <taxon>Dipodascomycetes</taxon>
        <taxon>Dipodascales</taxon>
        <taxon>Trichomonascaceae</taxon>
        <taxon>Starmerella</taxon>
    </lineage>
</organism>
<dbReference type="Pfam" id="PF22235">
    <property type="entry name" value="FAS1_thioest_ins"/>
    <property type="match status" value="1"/>
</dbReference>
<dbReference type="Gene3D" id="6.10.140.1400">
    <property type="match status" value="1"/>
</dbReference>
<dbReference type="InterPro" id="IPR001227">
    <property type="entry name" value="Ac_transferase_dom_sf"/>
</dbReference>
<dbReference type="SUPFAM" id="SSF54637">
    <property type="entry name" value="Thioesterase/thiol ester dehydrase-isomerase"/>
    <property type="match status" value="2"/>
</dbReference>
<evidence type="ECO:0000259" key="20">
    <source>
        <dbReference type="SMART" id="SM00827"/>
    </source>
</evidence>
<dbReference type="EC" id="2.3.1.86" evidence="18"/>
<comment type="catalytic activity">
    <reaction evidence="17 18">
        <text>holo-[ACP] + acetyl-CoA = acetyl-[ACP] + CoA</text>
        <dbReference type="Rhea" id="RHEA:41788"/>
        <dbReference type="Rhea" id="RHEA-COMP:9621"/>
        <dbReference type="Rhea" id="RHEA-COMP:9685"/>
        <dbReference type="ChEBI" id="CHEBI:57287"/>
        <dbReference type="ChEBI" id="CHEBI:57288"/>
        <dbReference type="ChEBI" id="CHEBI:64479"/>
        <dbReference type="ChEBI" id="CHEBI:78446"/>
        <dbReference type="EC" id="2.3.1.38"/>
    </reaction>
</comment>
<protein>
    <recommendedName>
        <fullName evidence="18">Fatty acid synthase subunit beta</fullName>
        <ecNumber evidence="18">2.3.1.86</ecNumber>
    </recommendedName>
    <domain>
        <recommendedName>
            <fullName evidence="18">3-hydroxyacyl-[acyl-carrier-protein] dehydratase</fullName>
            <ecNumber evidence="18">4.2.1.59</ecNumber>
        </recommendedName>
    </domain>
    <domain>
        <recommendedName>
            <fullName evidence="18">Enoyl-[acyl-carrier-protein] reductase [NADH]</fullName>
            <ecNumber evidence="18">1.3.1.9</ecNumber>
        </recommendedName>
    </domain>
    <domain>
        <recommendedName>
            <fullName evidence="18">[Acyl-carrier-protein] acetyltransferase</fullName>
            <ecNumber evidence="18">2.3.1.38</ecNumber>
        </recommendedName>
    </domain>
    <domain>
        <recommendedName>
            <fullName evidence="18">[Acyl-carrier-protein] malonyltransferase</fullName>
            <ecNumber evidence="18">2.3.1.39</ecNumber>
        </recommendedName>
    </domain>
    <domain>
        <recommendedName>
            <fullName evidence="18">S-acyl fatty acid synthase thioesterase</fullName>
            <ecNumber evidence="18">3.1.2.14</ecNumber>
        </recommendedName>
    </domain>
</protein>
<feature type="domain" description="Malonyl-CoA:ACP transacylase (MAT)" evidence="20">
    <location>
        <begin position="1662"/>
        <end position="2010"/>
    </location>
</feature>
<dbReference type="FunFam" id="1.20.930.70:FF:000001">
    <property type="entry name" value="Fatty acid synthase beta subunit dehydratase"/>
    <property type="match status" value="1"/>
</dbReference>
<evidence type="ECO:0000256" key="11">
    <source>
        <dbReference type="ARBA" id="ARBA00023268"/>
    </source>
</evidence>
<keyword evidence="5 18" id="KW-0276">Fatty acid metabolism</keyword>
<dbReference type="InterPro" id="IPR002539">
    <property type="entry name" value="MaoC-like_dom"/>
</dbReference>
<dbReference type="Pfam" id="PF16073">
    <property type="entry name" value="SAT"/>
    <property type="match status" value="1"/>
</dbReference>
<dbReference type="Gene3D" id="6.10.60.10">
    <property type="match status" value="1"/>
</dbReference>
<dbReference type="PANTHER" id="PTHR10982">
    <property type="entry name" value="MALONYL COA-ACYL CARRIER PROTEIN TRANSACYLASE"/>
    <property type="match status" value="1"/>
</dbReference>
<dbReference type="EC" id="2.3.1.39" evidence="18"/>
<dbReference type="EC" id="1.3.1.9" evidence="18"/>
<dbReference type="Gene3D" id="3.30.70.3330">
    <property type="match status" value="1"/>
</dbReference>
<dbReference type="Gene3D" id="1.20.930.70">
    <property type="match status" value="1"/>
</dbReference>
<keyword evidence="11 18" id="KW-0511">Multifunctional enzyme</keyword>
<comment type="subunit">
    <text evidence="12 18">[Alpha(6)beta(6)] hexamers of two multifunctional subunits (alpha and beta).</text>
</comment>
<sequence>MSATGVSSPNSSASQRLLTLSYGSVEHVVLVPSTLLASSTNLRDHFQAALEKRDPLPEIETPVELVANFLEYLTEQNENQDAIEVLPSVLTEFQKSFLVGNDVHTIASSSSEPGVVVRGYLRALEVLQCPLKSSSPSSAPSSALLRAVDEKHAKIHAIFGGQGNSEDFFDELRSLVNIYGPLVRPLINDIAAVFQELLDSTVDARKVYTDGLEVLEWLDKPETTPSKDYLITAPVSVPLIGLIQLAHYQVTCKILGFTPGEFRHYLSGATGHSQGIVTALAISRADSWSDWQKETRRCATTLFYVGYRSQLSFPVTALSPTVLRDSEDHGEGVPSPMLAVRELSLEQLQHFVDQTNKFLSPEKQVSVSLVNGPRSFVVSGPPMSLYGLNRLLRNVKADPDANEGRIPYSERKLKIVNRFLRVTVPFHCSLLKDATTAVVEDMEAHGPATEMAIPVFDTYNGSVLDNKDAERRSVELINELPVMWEAATSFKGTHIIEFGPGGSAGLALLTLRNKEGTGERVIAAGEFSVPAATGLGSKGELFDRNDSSVKYSADWDREFSPKLVKWGGKLLVDTKFSRLLARPPLMVAGMTPCTTHPSVVAATLNSGYHIELAGGGYFSEPQLKAALAEVQKLTPAGITLNVLYVNPLMLQWCIPMVGEMRRLGFPIDGLTIGAGVPSIEVANEYIRDLGLKHISFKPGTVESIRQCVSIAAANPNFPVIIQWTGGRGGGHHSYEDFHAPILQTYGAIRKYSNIILVAGSGFGDAEGTYPYLTGEWSRQFSYPPMPFDGFLFGSRVMVASEFLTSEDAKKAIVAAAGVPDSKWEETYKARGGGGVITVTSEMGEQIHKLTTRGVMLWKELDTTIFSIPRGPKRVAALQARKEKLAKRLNADFQKPWFPTLEDGKVVDLEDMTYAQILRRLIRTMYVSSEDRWIDNSLRDMAAKFISRVEERLARVERQSVLQTVQQLDKPHEFIKSFVSAYPDSETQVLSAHDRDFFLELCFEKNHKPVPFVPALDENFEYWFKKDSLWQSEDLAAVDNDVGRTCILHGPVAAQFSKVADEPVGKILGSIHEGHIERLLKEKYNNDASNVPEIECLSLPVPHCSDVEYHFSGVKADKKDGQEVYTIGAVSTLPSLYEWLNTIAGSTQSWRYALIHSAQVEQIKASGSSHIDNPVRRVLAPTANVKVVATPTSMVLFEDGVKTFEAICNDNVNIRVLLWENRSASGHPEALELLFTYHPALLGHLPIEENMEGRNLRIKQFYWRMWFGDDKYDPPSLEDEWTDRSIVVDGKLVKDFAHAVGNKGEAHVHGDVAPMDFAIVIGWRAITKGIFPNEIDGDLLKLVHLSNRFSMVPGAQPIKKGQEVYAKASIAKVVITPAGKVVDVRGTIYTGDKPVITVSSQFLYRGSFNDYDLTFEKIDETPVQLKMETPKDVAILFSKEWFHPSESITPESLVGKTLVVRCKSYLRFKTANVFEKVNTTGVVEYILPTRQVVEVGEVVYESGQSLGNPVVDFLNRKGVKIEQPVHFEAPIAIAGVGEALKARSPATNELYAQVSADYNPIHVSRVFSSYVDLPGTITHGMYTSALVRSQVEMWAANNDGKRVRAFSSDFVGMVLPNSELHTSLEHIGMINGRKIINVRTSNSNGDLVLQGTAEVEQPITTYVFTGQGSQEQGMGMDLYSSSDVAREVWDRADRHFVATYGISILDIVRNNPRTLTVHFGGETGRTIRENYMSMMFETLDENGQLKVEPIFPTITDATDHYTYTSPNGVLSMTQFTQPALTLMEKAAFEDMKAKGFVDLETSAFAGHSLGEYSALAAMAEVMPVESLVDVVFYRGMTMQVAVPRDSSGRSNYGMCAVNPSRVHLNFSENDLRTVVSNVSKETGWLLEIVNFNVANQQYVTAGDLRALDTLNTVLNLLKKHKVKTLSVVSEEDGKTFIAEAAKIASAKPQPITLERGIAVIPLPGISVPFHSSYLRSGVKPFKNFLSKRISKDAIEPSSLEGKYIPNLTAQPFKVSKEYFQTVYDLTGSPECKRVIDNWDEITKE</sequence>
<comment type="catalytic activity">
    <reaction evidence="13 18">
        <text>acetyl-CoA + n malonyl-CoA + 2n NADPH + 4n H(+) = a long-chain-acyl-CoA + n CoA + n CO2 + 2n NADP(+).</text>
        <dbReference type="EC" id="2.3.1.86"/>
    </reaction>
</comment>
<evidence type="ECO:0000256" key="10">
    <source>
        <dbReference type="ARBA" id="ARBA00023239"/>
    </source>
</evidence>
<comment type="function">
    <text evidence="18">Fatty acid synthetase catalyzes the formation of long-chain fatty acids from acetyl-CoA, malonyl-CoA and NADPH. The beta subunit contains domains for: [acyl-carrier-protein] acetyltransferase and malonyltransferase, S-acyl fatty acid synthase thioesterase, enoyl-[acyl-carrier-protein] reductase, and 3-hydroxypalmitoyl-[acyl-carrier-protein] dehydratase.</text>
</comment>
<evidence type="ECO:0000313" key="21">
    <source>
        <dbReference type="EMBL" id="GMM50358.1"/>
    </source>
</evidence>
<dbReference type="Gene3D" id="3.40.366.10">
    <property type="entry name" value="Malonyl-Coenzyme A Acyl Carrier Protein, domain 2"/>
    <property type="match status" value="3"/>
</dbReference>
<dbReference type="CDD" id="cd03447">
    <property type="entry name" value="FAS_MaoC"/>
    <property type="match status" value="1"/>
</dbReference>
<dbReference type="GO" id="GO:0004318">
    <property type="term" value="F:enoyl-[acyl-carrier-protein] reductase (NADH) activity"/>
    <property type="evidence" value="ECO:0007669"/>
    <property type="project" value="UniProtKB-UniRule"/>
</dbReference>
<dbReference type="FunFam" id="3.30.70.3330:FF:000001">
    <property type="entry name" value="Fatty acid synthase subunit beta dehydratase"/>
    <property type="match status" value="1"/>
</dbReference>
<evidence type="ECO:0000256" key="14">
    <source>
        <dbReference type="ARBA" id="ARBA00048462"/>
    </source>
</evidence>
<keyword evidence="8 18" id="KW-0520">NAD</keyword>
<dbReference type="InterPro" id="IPR029069">
    <property type="entry name" value="HotDog_dom_sf"/>
</dbReference>
<evidence type="ECO:0000313" key="22">
    <source>
        <dbReference type="Proteomes" id="UP001362899"/>
    </source>
</evidence>
<dbReference type="FunFam" id="3.40.366.10:FF:000003">
    <property type="entry name" value="Fatty acid synthase subunit beta dehydratase"/>
    <property type="match status" value="1"/>
</dbReference>
<dbReference type="InterPro" id="IPR050830">
    <property type="entry name" value="Fungal_FAS"/>
</dbReference>
<dbReference type="Pfam" id="PF13452">
    <property type="entry name" value="FAS1_DH_region"/>
    <property type="match status" value="1"/>
</dbReference>
<accession>A0AAV5RFY4</accession>
<comment type="similarity">
    <text evidence="2 18">Belongs to the fungal fatty acid synthetase subunit beta family.</text>
</comment>
<dbReference type="InterPro" id="IPR032088">
    <property type="entry name" value="SAT"/>
</dbReference>
<evidence type="ECO:0000256" key="3">
    <source>
        <dbReference type="ARBA" id="ARBA00022679"/>
    </source>
</evidence>
<dbReference type="GO" id="GO:0004313">
    <property type="term" value="F:[acyl-carrier-protein] S-acetyltransferase activity"/>
    <property type="evidence" value="ECO:0007669"/>
    <property type="project" value="UniProtKB-EC"/>
</dbReference>
<dbReference type="GO" id="GO:0006633">
    <property type="term" value="P:fatty acid biosynthetic process"/>
    <property type="evidence" value="ECO:0007669"/>
    <property type="project" value="UniProtKB-KW"/>
</dbReference>
<keyword evidence="22" id="KW-1185">Reference proteome</keyword>
<evidence type="ECO:0000256" key="13">
    <source>
        <dbReference type="ARBA" id="ARBA00048237"/>
    </source>
</evidence>
<dbReference type="GO" id="GO:0005835">
    <property type="term" value="C:fatty acid synthase complex"/>
    <property type="evidence" value="ECO:0007669"/>
    <property type="project" value="UniProtKB-UniRule"/>
</dbReference>
<dbReference type="PANTHER" id="PTHR10982:SF21">
    <property type="entry name" value="FATTY ACID SYNTHASE SUBUNIT BETA"/>
    <property type="match status" value="1"/>
</dbReference>
<evidence type="ECO:0000256" key="18">
    <source>
        <dbReference type="PIRNR" id="PIRNR005562"/>
    </source>
</evidence>
<dbReference type="GO" id="GO:0016297">
    <property type="term" value="F:fatty acyl-[ACP] hydrolase activity"/>
    <property type="evidence" value="ECO:0007669"/>
    <property type="project" value="UniProtKB-EC"/>
</dbReference>
<dbReference type="InterPro" id="IPR014043">
    <property type="entry name" value="Acyl_transferase_dom"/>
</dbReference>
<evidence type="ECO:0000256" key="4">
    <source>
        <dbReference type="ARBA" id="ARBA00022801"/>
    </source>
</evidence>
<evidence type="ECO:0000256" key="8">
    <source>
        <dbReference type="ARBA" id="ARBA00023027"/>
    </source>
</evidence>
<dbReference type="GO" id="GO:0004312">
    <property type="term" value="F:fatty acid synthase activity"/>
    <property type="evidence" value="ECO:0007669"/>
    <property type="project" value="InterPro"/>
</dbReference>
<feature type="active site" description="For malonyltransferase activity" evidence="19">
    <location>
        <position position="1807"/>
    </location>
</feature>
<evidence type="ECO:0000256" key="9">
    <source>
        <dbReference type="ARBA" id="ARBA00023160"/>
    </source>
</evidence>
<dbReference type="InterPro" id="IPR040883">
    <property type="entry name" value="FAS_meander"/>
</dbReference>
<dbReference type="InterPro" id="IPR013785">
    <property type="entry name" value="Aldolase_TIM"/>
</dbReference>